<dbReference type="GO" id="GO:0046872">
    <property type="term" value="F:metal ion binding"/>
    <property type="evidence" value="ECO:0007669"/>
    <property type="project" value="UniProtKB-KW"/>
</dbReference>
<feature type="compositionally biased region" description="Polar residues" evidence="14">
    <location>
        <begin position="73"/>
        <end position="87"/>
    </location>
</feature>
<dbReference type="SUPFAM" id="SSF54292">
    <property type="entry name" value="2Fe-2S ferredoxin-like"/>
    <property type="match status" value="1"/>
</dbReference>
<keyword evidence="17" id="KW-1185">Reference proteome</keyword>
<dbReference type="GO" id="GO:0051537">
    <property type="term" value="F:2 iron, 2 sulfur cluster binding"/>
    <property type="evidence" value="ECO:0007669"/>
    <property type="project" value="UniProtKB-KW"/>
</dbReference>
<organism evidence="16 17">
    <name type="scientific">Kocuria turfanensis</name>
    <dbReference type="NCBI Taxonomy" id="388357"/>
    <lineage>
        <taxon>Bacteria</taxon>
        <taxon>Bacillati</taxon>
        <taxon>Actinomycetota</taxon>
        <taxon>Actinomycetes</taxon>
        <taxon>Micrococcales</taxon>
        <taxon>Micrococcaceae</taxon>
        <taxon>Kocuria</taxon>
    </lineage>
</organism>
<evidence type="ECO:0000256" key="6">
    <source>
        <dbReference type="ARBA" id="ARBA00022532"/>
    </source>
</evidence>
<dbReference type="PANTHER" id="PTHR11921">
    <property type="entry name" value="SUCCINATE DEHYDROGENASE IRON-SULFUR PROTEIN"/>
    <property type="match status" value="1"/>
</dbReference>
<dbReference type="FunFam" id="1.10.1060.10:FF:000003">
    <property type="entry name" value="Succinate dehydrogenase iron-sulfur subunit"/>
    <property type="match status" value="1"/>
</dbReference>
<keyword evidence="5" id="KW-0004">4Fe-4S</keyword>
<feature type="compositionally biased region" description="Low complexity" evidence="14">
    <location>
        <begin position="55"/>
        <end position="72"/>
    </location>
</feature>
<name>A0A512IE06_9MICC</name>
<keyword evidence="6" id="KW-0816">Tricarboxylic acid cycle</keyword>
<gene>
    <name evidence="16" type="ORF">KTU01_20530</name>
</gene>
<dbReference type="GO" id="GO:0006099">
    <property type="term" value="P:tricarboxylic acid cycle"/>
    <property type="evidence" value="ECO:0007669"/>
    <property type="project" value="UniProtKB-KW"/>
</dbReference>
<keyword evidence="12" id="KW-0003">3Fe-4S</keyword>
<evidence type="ECO:0000256" key="5">
    <source>
        <dbReference type="ARBA" id="ARBA00022485"/>
    </source>
</evidence>
<dbReference type="GO" id="GO:0008177">
    <property type="term" value="F:succinate dehydrogenase (quinone) activity"/>
    <property type="evidence" value="ECO:0007669"/>
    <property type="project" value="UniProtKB-EC"/>
</dbReference>
<evidence type="ECO:0000313" key="16">
    <source>
        <dbReference type="EMBL" id="GEO95930.1"/>
    </source>
</evidence>
<dbReference type="InterPro" id="IPR017896">
    <property type="entry name" value="4Fe4S_Fe-S-bd"/>
</dbReference>
<dbReference type="EMBL" id="BJZS01000058">
    <property type="protein sequence ID" value="GEO95930.1"/>
    <property type="molecule type" value="Genomic_DNA"/>
</dbReference>
<dbReference type="InterPro" id="IPR009051">
    <property type="entry name" value="Helical_ferredxn"/>
</dbReference>
<feature type="compositionally biased region" description="Basic and acidic residues" evidence="14">
    <location>
        <begin position="1"/>
        <end position="54"/>
    </location>
</feature>
<dbReference type="AlphaFoldDB" id="A0A512IE06"/>
<dbReference type="GO" id="GO:0051538">
    <property type="term" value="F:3 iron, 4 sulfur cluster binding"/>
    <property type="evidence" value="ECO:0007669"/>
    <property type="project" value="UniProtKB-KW"/>
</dbReference>
<protein>
    <recommendedName>
        <fullName evidence="4">succinate dehydrogenase</fullName>
        <ecNumber evidence="4">1.3.5.1</ecNumber>
    </recommendedName>
</protein>
<dbReference type="GO" id="GO:0009055">
    <property type="term" value="F:electron transfer activity"/>
    <property type="evidence" value="ECO:0007669"/>
    <property type="project" value="InterPro"/>
</dbReference>
<comment type="caution">
    <text evidence="16">The sequence shown here is derived from an EMBL/GenBank/DDBJ whole genome shotgun (WGS) entry which is preliminary data.</text>
</comment>
<keyword evidence="10" id="KW-0408">Iron</keyword>
<dbReference type="InterPro" id="IPR025192">
    <property type="entry name" value="Succ_DH/fum_Rdtase_N"/>
</dbReference>
<reference evidence="16 17" key="1">
    <citation type="submission" date="2019-07" db="EMBL/GenBank/DDBJ databases">
        <title>Whole genome shotgun sequence of Kocuria turfanensis NBRC 107627.</title>
        <authorList>
            <person name="Hosoyama A."/>
            <person name="Uohara A."/>
            <person name="Ohji S."/>
            <person name="Ichikawa N."/>
        </authorList>
    </citation>
    <scope>NUCLEOTIDE SEQUENCE [LARGE SCALE GENOMIC DNA]</scope>
    <source>
        <strain evidence="16 17">NBRC 107627</strain>
    </source>
</reference>
<keyword evidence="8" id="KW-0479">Metal-binding</keyword>
<evidence type="ECO:0000256" key="4">
    <source>
        <dbReference type="ARBA" id="ARBA00012792"/>
    </source>
</evidence>
<feature type="region of interest" description="Disordered" evidence="14">
    <location>
        <begin position="1"/>
        <end position="87"/>
    </location>
</feature>
<dbReference type="Gene3D" id="1.10.1060.10">
    <property type="entry name" value="Alpha-helical ferredoxin"/>
    <property type="match status" value="1"/>
</dbReference>
<dbReference type="InterPro" id="IPR012675">
    <property type="entry name" value="Beta-grasp_dom_sf"/>
</dbReference>
<dbReference type="GO" id="GO:0051539">
    <property type="term" value="F:4 iron, 4 sulfur cluster binding"/>
    <property type="evidence" value="ECO:0007669"/>
    <property type="project" value="UniProtKB-KW"/>
</dbReference>
<evidence type="ECO:0000256" key="9">
    <source>
        <dbReference type="ARBA" id="ARBA00023002"/>
    </source>
</evidence>
<dbReference type="SUPFAM" id="SSF46548">
    <property type="entry name" value="alpha-helical ferredoxin"/>
    <property type="match status" value="1"/>
</dbReference>
<comment type="cofactor">
    <cofactor evidence="13">
        <name>[2Fe-2S] cluster</name>
        <dbReference type="ChEBI" id="CHEBI:190135"/>
    </cofactor>
</comment>
<dbReference type="Pfam" id="PF13183">
    <property type="entry name" value="Fer4_8"/>
    <property type="match status" value="1"/>
</dbReference>
<evidence type="ECO:0000256" key="3">
    <source>
        <dbReference type="ARBA" id="ARBA00009433"/>
    </source>
</evidence>
<evidence type="ECO:0000256" key="13">
    <source>
        <dbReference type="ARBA" id="ARBA00034078"/>
    </source>
</evidence>
<feature type="domain" description="4Fe-4S ferredoxin-type" evidence="15">
    <location>
        <begin position="225"/>
        <end position="247"/>
    </location>
</feature>
<dbReference type="InterPro" id="IPR004489">
    <property type="entry name" value="Succ_DH/fum_Rdtase_Fe-S"/>
</dbReference>
<dbReference type="InterPro" id="IPR050573">
    <property type="entry name" value="SDH/FRD_Iron-Sulfur"/>
</dbReference>
<dbReference type="Gene3D" id="3.10.20.30">
    <property type="match status" value="1"/>
</dbReference>
<evidence type="ECO:0000256" key="10">
    <source>
        <dbReference type="ARBA" id="ARBA00023004"/>
    </source>
</evidence>
<dbReference type="InterPro" id="IPR036010">
    <property type="entry name" value="2Fe-2S_ferredoxin-like_sf"/>
</dbReference>
<dbReference type="Proteomes" id="UP000321103">
    <property type="component" value="Unassembled WGS sequence"/>
</dbReference>
<keyword evidence="11" id="KW-0411">Iron-sulfur</keyword>
<dbReference type="PROSITE" id="PS00198">
    <property type="entry name" value="4FE4S_FER_1"/>
    <property type="match status" value="1"/>
</dbReference>
<dbReference type="InterPro" id="IPR017900">
    <property type="entry name" value="4Fe4S_Fe_S_CS"/>
</dbReference>
<dbReference type="GO" id="GO:0022904">
    <property type="term" value="P:respiratory electron transport chain"/>
    <property type="evidence" value="ECO:0007669"/>
    <property type="project" value="TreeGrafter"/>
</dbReference>
<evidence type="ECO:0000256" key="7">
    <source>
        <dbReference type="ARBA" id="ARBA00022714"/>
    </source>
</evidence>
<evidence type="ECO:0000256" key="12">
    <source>
        <dbReference type="ARBA" id="ARBA00023291"/>
    </source>
</evidence>
<dbReference type="PANTHER" id="PTHR11921:SF29">
    <property type="entry name" value="SUCCINATE DEHYDROGENASE [UBIQUINONE] IRON-SULFUR SUBUNIT, MITOCHONDRIAL"/>
    <property type="match status" value="1"/>
</dbReference>
<dbReference type="Pfam" id="PF13085">
    <property type="entry name" value="Fer2_3"/>
    <property type="match status" value="1"/>
</dbReference>
<sequence length="323" mass="36125">MSTAHTPDRPEDGRNDDPQDRAPEHGHAPGHDQDDRAGYKTDADAGSVDERNEAEVPAVDPAAENAEGGEPASQVNLPEEQQGNQEIPTFDLTLRIRRYNPELSDEVRWDEFKLTMYGTDRVLDALHKVKWEIDGSLSFRRSCAHGVCGSDAMRINGQNRLACKVLLKDLDLSKPVTVEPIKGLPCEKDLIVDMEPFFQSYREIMPFLVAGGNEPTMERYQSPEDRARFDDTTKCILCAACTSSCPVFWTDGQYFGPAAIVNAHRFIFDSRDDAGDLRLEILNDKEGVWRCRTTFNCTEACPRGIQVTKAISEVKNAILSRSM</sequence>
<comment type="cofactor">
    <cofactor evidence="2">
        <name>[4Fe-4S] cluster</name>
        <dbReference type="ChEBI" id="CHEBI:49883"/>
    </cofactor>
</comment>
<evidence type="ECO:0000313" key="17">
    <source>
        <dbReference type="Proteomes" id="UP000321103"/>
    </source>
</evidence>
<evidence type="ECO:0000256" key="11">
    <source>
        <dbReference type="ARBA" id="ARBA00023014"/>
    </source>
</evidence>
<dbReference type="FunFam" id="3.10.20.30:FF:000022">
    <property type="entry name" value="Succinate dehydrogenase iron-sulfur subunit"/>
    <property type="match status" value="1"/>
</dbReference>
<evidence type="ECO:0000256" key="1">
    <source>
        <dbReference type="ARBA" id="ARBA00001927"/>
    </source>
</evidence>
<evidence type="ECO:0000256" key="8">
    <source>
        <dbReference type="ARBA" id="ARBA00022723"/>
    </source>
</evidence>
<dbReference type="RefSeq" id="WP_261775414.1">
    <property type="nucleotide sequence ID" value="NZ_BJZS01000058.1"/>
</dbReference>
<accession>A0A512IE06</accession>
<dbReference type="NCBIfam" id="TIGR00384">
    <property type="entry name" value="dhsB"/>
    <property type="match status" value="1"/>
</dbReference>
<keyword evidence="7" id="KW-0001">2Fe-2S</keyword>
<evidence type="ECO:0000259" key="15">
    <source>
        <dbReference type="PROSITE" id="PS51379"/>
    </source>
</evidence>
<evidence type="ECO:0000256" key="14">
    <source>
        <dbReference type="SAM" id="MobiDB-lite"/>
    </source>
</evidence>
<dbReference type="NCBIfam" id="NF004616">
    <property type="entry name" value="PRK05950.1"/>
    <property type="match status" value="1"/>
</dbReference>
<evidence type="ECO:0000256" key="2">
    <source>
        <dbReference type="ARBA" id="ARBA00001966"/>
    </source>
</evidence>
<comment type="similarity">
    <text evidence="3">Belongs to the succinate dehydrogenase/fumarate reductase iron-sulfur protein family.</text>
</comment>
<dbReference type="PROSITE" id="PS51379">
    <property type="entry name" value="4FE4S_FER_2"/>
    <property type="match status" value="1"/>
</dbReference>
<dbReference type="EC" id="1.3.5.1" evidence="4"/>
<proteinExistence type="inferred from homology"/>
<comment type="cofactor">
    <cofactor evidence="1">
        <name>[3Fe-4S] cluster</name>
        <dbReference type="ChEBI" id="CHEBI:21137"/>
    </cofactor>
</comment>
<keyword evidence="9" id="KW-0560">Oxidoreductase</keyword>